<dbReference type="GO" id="GO:0034657">
    <property type="term" value="C:GID complex"/>
    <property type="evidence" value="ECO:0007669"/>
    <property type="project" value="TreeGrafter"/>
</dbReference>
<dbReference type="InterPro" id="IPR017907">
    <property type="entry name" value="Znf_RING_CS"/>
</dbReference>
<evidence type="ECO:0000256" key="4">
    <source>
        <dbReference type="PROSITE-ProRule" id="PRU00175"/>
    </source>
</evidence>
<dbReference type="InterPro" id="IPR013083">
    <property type="entry name" value="Znf_RING/FYVE/PHD"/>
</dbReference>
<dbReference type="PANTHER" id="PTHR12170">
    <property type="entry name" value="MACROPHAGE ERYTHROBLAST ATTACHER-RELATED"/>
    <property type="match status" value="1"/>
</dbReference>
<reference evidence="9" key="2">
    <citation type="submission" date="2021-05" db="EMBL/GenBank/DDBJ databases">
        <authorList>
            <person name="Pain A."/>
        </authorList>
    </citation>
    <scope>NUCLEOTIDE SEQUENCE</scope>
    <source>
        <strain evidence="9">1802A</strain>
    </source>
</reference>
<keyword evidence="10" id="KW-1185">Reference proteome</keyword>
<evidence type="ECO:0000256" key="3">
    <source>
        <dbReference type="ARBA" id="ARBA00022833"/>
    </source>
</evidence>
<dbReference type="GO" id="GO:0005634">
    <property type="term" value="C:nucleus"/>
    <property type="evidence" value="ECO:0007669"/>
    <property type="project" value="TreeGrafter"/>
</dbReference>
<accession>A0AAD9LH13</accession>
<dbReference type="GO" id="GO:0061630">
    <property type="term" value="F:ubiquitin protein ligase activity"/>
    <property type="evidence" value="ECO:0007669"/>
    <property type="project" value="InterPro"/>
</dbReference>
<keyword evidence="3" id="KW-0862">Zinc</keyword>
<dbReference type="InterPro" id="IPR027370">
    <property type="entry name" value="Znf-RING_euk"/>
</dbReference>
<dbReference type="EMBL" id="JAHBMH010000044">
    <property type="protein sequence ID" value="KAK1936185.1"/>
    <property type="molecule type" value="Genomic_DNA"/>
</dbReference>
<dbReference type="AlphaFoldDB" id="A0AAD9LH13"/>
<feature type="region of interest" description="Disordered" evidence="6">
    <location>
        <begin position="761"/>
        <end position="783"/>
    </location>
</feature>
<feature type="domain" description="RING-type" evidence="7">
    <location>
        <begin position="870"/>
        <end position="914"/>
    </location>
</feature>
<dbReference type="InterPro" id="IPR001841">
    <property type="entry name" value="Znf_RING"/>
</dbReference>
<dbReference type="Proteomes" id="UP001195914">
    <property type="component" value="Unassembled WGS sequence"/>
</dbReference>
<evidence type="ECO:0000256" key="5">
    <source>
        <dbReference type="PROSITE-ProRule" id="PRU01215"/>
    </source>
</evidence>
<evidence type="ECO:0000313" key="10">
    <source>
        <dbReference type="Proteomes" id="UP001195914"/>
    </source>
</evidence>
<dbReference type="Pfam" id="PF13445">
    <property type="entry name" value="zf-RING_UBOX"/>
    <property type="match status" value="1"/>
</dbReference>
<evidence type="ECO:0000256" key="6">
    <source>
        <dbReference type="SAM" id="MobiDB-lite"/>
    </source>
</evidence>
<dbReference type="GO" id="GO:0043161">
    <property type="term" value="P:proteasome-mediated ubiquitin-dependent protein catabolic process"/>
    <property type="evidence" value="ECO:0007669"/>
    <property type="project" value="InterPro"/>
</dbReference>
<evidence type="ECO:0000259" key="7">
    <source>
        <dbReference type="PROSITE" id="PS50089"/>
    </source>
</evidence>
<dbReference type="PANTHER" id="PTHR12170:SF3">
    <property type="entry name" value="GH10162P"/>
    <property type="match status" value="1"/>
</dbReference>
<dbReference type="PROSITE" id="PS51867">
    <property type="entry name" value="ZF_RING_GID"/>
    <property type="match status" value="1"/>
</dbReference>
<evidence type="ECO:0000256" key="2">
    <source>
        <dbReference type="ARBA" id="ARBA00022771"/>
    </source>
</evidence>
<dbReference type="SMART" id="SM00184">
    <property type="entry name" value="RING"/>
    <property type="match status" value="1"/>
</dbReference>
<comment type="caution">
    <text evidence="9">The sequence shown here is derived from an EMBL/GenBank/DDBJ whole genome shotgun (WGS) entry which is preliminary data.</text>
</comment>
<proteinExistence type="predicted"/>
<dbReference type="GO" id="GO:0005737">
    <property type="term" value="C:cytoplasm"/>
    <property type="evidence" value="ECO:0007669"/>
    <property type="project" value="TreeGrafter"/>
</dbReference>
<dbReference type="GO" id="GO:0008270">
    <property type="term" value="F:zinc ion binding"/>
    <property type="evidence" value="ECO:0007669"/>
    <property type="project" value="UniProtKB-KW"/>
</dbReference>
<feature type="compositionally biased region" description="Polar residues" evidence="6">
    <location>
        <begin position="661"/>
        <end position="672"/>
    </location>
</feature>
<feature type="region of interest" description="Disordered" evidence="6">
    <location>
        <begin position="661"/>
        <end position="686"/>
    </location>
</feature>
<reference evidence="9" key="1">
    <citation type="journal article" date="2014" name="Nucleic Acids Res.">
        <title>The evolutionary dynamics of variant antigen genes in Babesia reveal a history of genomic innovation underlying host-parasite interaction.</title>
        <authorList>
            <person name="Jackson A.P."/>
            <person name="Otto T.D."/>
            <person name="Darby A."/>
            <person name="Ramaprasad A."/>
            <person name="Xia D."/>
            <person name="Echaide I.E."/>
            <person name="Farber M."/>
            <person name="Gahlot S."/>
            <person name="Gamble J."/>
            <person name="Gupta D."/>
            <person name="Gupta Y."/>
            <person name="Jackson L."/>
            <person name="Malandrin L."/>
            <person name="Malas T.B."/>
            <person name="Moussa E."/>
            <person name="Nair M."/>
            <person name="Reid A.J."/>
            <person name="Sanders M."/>
            <person name="Sharma J."/>
            <person name="Tracey A."/>
            <person name="Quail M.A."/>
            <person name="Weir W."/>
            <person name="Wastling J.M."/>
            <person name="Hall N."/>
            <person name="Willadsen P."/>
            <person name="Lingelbach K."/>
            <person name="Shiels B."/>
            <person name="Tait A."/>
            <person name="Berriman M."/>
            <person name="Allred D.R."/>
            <person name="Pain A."/>
        </authorList>
    </citation>
    <scope>NUCLEOTIDE SEQUENCE</scope>
    <source>
        <strain evidence="9">1802A</strain>
    </source>
</reference>
<evidence type="ECO:0000313" key="9">
    <source>
        <dbReference type="EMBL" id="KAK1936185.1"/>
    </source>
</evidence>
<keyword evidence="2 4" id="KW-0863">Zinc-finger</keyword>
<gene>
    <name evidence="9" type="ORF">X943_001915</name>
</gene>
<evidence type="ECO:0000259" key="8">
    <source>
        <dbReference type="PROSITE" id="PS51867"/>
    </source>
</evidence>
<dbReference type="PROSITE" id="PS50089">
    <property type="entry name" value="ZF_RING_2"/>
    <property type="match status" value="1"/>
</dbReference>
<protein>
    <recommendedName>
        <fullName evidence="11">RING-type domain-containing protein</fullName>
    </recommendedName>
</protein>
<organism evidence="9 10">
    <name type="scientific">Babesia divergens</name>
    <dbReference type="NCBI Taxonomy" id="32595"/>
    <lineage>
        <taxon>Eukaryota</taxon>
        <taxon>Sar</taxon>
        <taxon>Alveolata</taxon>
        <taxon>Apicomplexa</taxon>
        <taxon>Aconoidasida</taxon>
        <taxon>Piroplasmida</taxon>
        <taxon>Babesiidae</taxon>
        <taxon>Babesia</taxon>
    </lineage>
</organism>
<dbReference type="SUPFAM" id="SSF57850">
    <property type="entry name" value="RING/U-box"/>
    <property type="match status" value="1"/>
</dbReference>
<name>A0AAD9LH13_BABDI</name>
<feature type="domain" description="RING-Gid-type" evidence="8">
    <location>
        <begin position="870"/>
        <end position="914"/>
    </location>
</feature>
<dbReference type="Gene3D" id="3.30.40.10">
    <property type="entry name" value="Zinc/RING finger domain, C3HC4 (zinc finger)"/>
    <property type="match status" value="1"/>
</dbReference>
<feature type="zinc finger region" description="RING-Gid-type" evidence="5">
    <location>
        <begin position="870"/>
        <end position="914"/>
    </location>
</feature>
<dbReference type="InterPro" id="IPR045098">
    <property type="entry name" value="Fyv10_fam"/>
</dbReference>
<dbReference type="PROSITE" id="PS00518">
    <property type="entry name" value="ZF_RING_1"/>
    <property type="match status" value="1"/>
</dbReference>
<sequence>MGSLITDAILLEKRQKVVFSQLYNQISSIVTLVEETVSSLTGKSSVGPLPSEQTCSSGNTALEIDMKPNECHGAKQIKGTTTENPEALSPSSHHVQHYTSEDSTESLKTMLTDLASSVKSLDVQKCSSRSYRDVKSRYNKLGRTLFKSGYREGIDLLSHMGFDEQLVLRMIGTHVLHYGHFDVYNTMKSEAIGRWGDDCRALVSENVIRAYRILHGMISQFRQNDIEPLIDWVNAHRNKSHLHVERFNAVLINLHRIQLFNDYYHMVDGVLQIKELDITPDHVYRVKNSVLSEIRSLHKDEIGKLMAQALLGTDLPDPSEFIEMKRTTEKMFFKLFCEDGVLVRKSSSSSSRSSTRQPNTLHYRHRTVTKDEPMEEDIDNIAAGAFSTNDITASMKFVHRSPLRSTPKEASIRESWLSRLNRCRIENNTCGSGSLSPYSAKRLTLGWLLKMEGAAPPPPCRFPKINFPRLRSPALSQNANIRSVKRIILGGSVVEKCLYSTETICFMGNDVEVRCRKLIPRLPYPTITDYSPPRREDGMGNADNLREDEDLFRGDFSRGVAAVLIAAAANNPHLRYITVPNTTRGSIPSGSQYLRRVQYVDPPATRGGTDPRRGVQPTMSLTLFTASQTIRDSILASQTNENDPSQRVVTTDDGRIRITFPQRSEGSDTALSQGRRSGGRGARIHPYEAGNEADLSSSIIDRTVLGVPDLDEDLGSGDTANINVRGILRMIMRGLTGGISSNTDTVLPISGDTGTAIPSSGVRQHDQPQPHAAPGLSKVTPTQPYKEGFKTAYERDEGDFVRVFLPYESPISVLVCAGYLIHPRLLEIVDIPRKNEHVSSKIGSWIKSCKQLPIDSDLGPAFCFHSYLTCPISKDQTSSKNLPVMLPCGHVICTLCVDSFGNSRRKQQFKCPMCPQLISLTEMKELYLDWNSCGFDEPS</sequence>
<dbReference type="InterPro" id="IPR044063">
    <property type="entry name" value="ZF_RING_GID"/>
</dbReference>
<evidence type="ECO:0008006" key="11">
    <source>
        <dbReference type="Google" id="ProtNLM"/>
    </source>
</evidence>
<keyword evidence="1" id="KW-0479">Metal-binding</keyword>
<evidence type="ECO:0000256" key="1">
    <source>
        <dbReference type="ARBA" id="ARBA00022723"/>
    </source>
</evidence>